<evidence type="ECO:0000313" key="1">
    <source>
        <dbReference type="EMBL" id="GAG92803.1"/>
    </source>
</evidence>
<name>X1C8R8_9ZZZZ</name>
<organism evidence="1">
    <name type="scientific">marine sediment metagenome</name>
    <dbReference type="NCBI Taxonomy" id="412755"/>
    <lineage>
        <taxon>unclassified sequences</taxon>
        <taxon>metagenomes</taxon>
        <taxon>ecological metagenomes</taxon>
    </lineage>
</organism>
<proteinExistence type="predicted"/>
<sequence length="157" mass="17704">MKIHPKSVLLGSLIALLLFTGVSYAANLMIFRFVVEVPPAVKLSSISTHVSDETYQISIDSFDENKAISCTKIKNCGTDSLTIEWNMYNKPPELLLTVFTYDLYLSGKIHTGDDYEVWEEGESITLSAGEEEDLEFWIQNTSNKVKTYVFTMIISES</sequence>
<accession>X1C8R8</accession>
<reference evidence="1" key="1">
    <citation type="journal article" date="2014" name="Front. Microbiol.">
        <title>High frequency of phylogenetically diverse reductive dehalogenase-homologous genes in deep subseafloor sedimentary metagenomes.</title>
        <authorList>
            <person name="Kawai M."/>
            <person name="Futagami T."/>
            <person name="Toyoda A."/>
            <person name="Takaki Y."/>
            <person name="Nishi S."/>
            <person name="Hori S."/>
            <person name="Arai W."/>
            <person name="Tsubouchi T."/>
            <person name="Morono Y."/>
            <person name="Uchiyama I."/>
            <person name="Ito T."/>
            <person name="Fujiyama A."/>
            <person name="Inagaki F."/>
            <person name="Takami H."/>
        </authorList>
    </citation>
    <scope>NUCLEOTIDE SEQUENCE</scope>
    <source>
        <strain evidence="1">Expedition CK06-06</strain>
    </source>
</reference>
<dbReference type="EMBL" id="BART01027418">
    <property type="protein sequence ID" value="GAG92803.1"/>
    <property type="molecule type" value="Genomic_DNA"/>
</dbReference>
<protein>
    <submittedName>
        <fullName evidence="1">Uncharacterized protein</fullName>
    </submittedName>
</protein>
<gene>
    <name evidence="1" type="ORF">S01H4_48614</name>
</gene>
<dbReference type="AlphaFoldDB" id="X1C8R8"/>
<comment type="caution">
    <text evidence="1">The sequence shown here is derived from an EMBL/GenBank/DDBJ whole genome shotgun (WGS) entry which is preliminary data.</text>
</comment>